<feature type="binding site" evidence="13">
    <location>
        <position position="143"/>
    </location>
    <ligand>
        <name>Mg(2+)</name>
        <dbReference type="ChEBI" id="CHEBI:18420"/>
        <label>1</label>
    </ligand>
</feature>
<dbReference type="SUPFAM" id="SSF53098">
    <property type="entry name" value="Ribonuclease H-like"/>
    <property type="match status" value="1"/>
</dbReference>
<gene>
    <name evidence="13 15" type="primary">ruvC</name>
    <name evidence="15" type="ORF">I2H38_15695</name>
</gene>
<sequence length="167" mass="17808">MSERIRILGLDPGLRNTGWGIITIEGTKLSYVACGVVTSDGDLALALRLKQLHDKLTEVVTTWTPDEVAVEETFVNKDAQATLKLGQARAMSLLVPALHGLPVAEYGANQVKKTVVGVGHAEKNQVLAMVKVLLPKADPKKADAADALAIAIAHAHHRKARALVAKL</sequence>
<dbReference type="GO" id="GO:0006281">
    <property type="term" value="P:DNA repair"/>
    <property type="evidence" value="ECO:0007669"/>
    <property type="project" value="UniProtKB-UniRule"/>
</dbReference>
<evidence type="ECO:0000256" key="14">
    <source>
        <dbReference type="NCBIfam" id="TIGR00228"/>
    </source>
</evidence>
<dbReference type="GO" id="GO:0005737">
    <property type="term" value="C:cytoplasm"/>
    <property type="evidence" value="ECO:0007669"/>
    <property type="project" value="UniProtKB-SubCell"/>
</dbReference>
<dbReference type="GO" id="GO:0048476">
    <property type="term" value="C:Holliday junction resolvase complex"/>
    <property type="evidence" value="ECO:0007669"/>
    <property type="project" value="UniProtKB-UniRule"/>
</dbReference>
<comment type="caution">
    <text evidence="15">The sequence shown here is derived from an EMBL/GenBank/DDBJ whole genome shotgun (WGS) entry which is preliminary data.</text>
</comment>
<keyword evidence="5 13" id="KW-0255">Endonuclease</keyword>
<dbReference type="CDD" id="cd16962">
    <property type="entry name" value="RuvC"/>
    <property type="match status" value="1"/>
</dbReference>
<keyword evidence="3 13" id="KW-0540">Nuclease</keyword>
<dbReference type="GO" id="GO:0003677">
    <property type="term" value="F:DNA binding"/>
    <property type="evidence" value="ECO:0007669"/>
    <property type="project" value="UniProtKB-KW"/>
</dbReference>
<accession>A0A931FRR3</accession>
<dbReference type="Pfam" id="PF02075">
    <property type="entry name" value="RuvC"/>
    <property type="match status" value="1"/>
</dbReference>
<dbReference type="GO" id="GO:0009432">
    <property type="term" value="P:SOS response"/>
    <property type="evidence" value="ECO:0007669"/>
    <property type="project" value="UniProtKB-ARBA"/>
</dbReference>
<feature type="active site" evidence="13">
    <location>
        <position position="11"/>
    </location>
</feature>
<dbReference type="PANTHER" id="PTHR30194">
    <property type="entry name" value="CROSSOVER JUNCTION ENDODEOXYRIBONUCLEASE RUVC"/>
    <property type="match status" value="1"/>
</dbReference>
<evidence type="ECO:0000256" key="5">
    <source>
        <dbReference type="ARBA" id="ARBA00022759"/>
    </source>
</evidence>
<evidence type="ECO:0000256" key="1">
    <source>
        <dbReference type="ARBA" id="ARBA00009518"/>
    </source>
</evidence>
<protein>
    <recommendedName>
        <fullName evidence="13 14">Crossover junction endodeoxyribonuclease RuvC</fullName>
        <ecNumber evidence="13 14">3.1.21.10</ecNumber>
    </recommendedName>
    <alternativeName>
        <fullName evidence="13">Holliday junction nuclease RuvC</fullName>
    </alternativeName>
    <alternativeName>
        <fullName evidence="13">Holliday junction resolvase RuvC</fullName>
    </alternativeName>
</protein>
<feature type="binding site" evidence="13">
    <location>
        <position position="71"/>
    </location>
    <ligand>
        <name>Mg(2+)</name>
        <dbReference type="ChEBI" id="CHEBI:18420"/>
        <label>2</label>
    </ligand>
</feature>
<keyword evidence="6 13" id="KW-0227">DNA damage</keyword>
<dbReference type="InterPro" id="IPR002176">
    <property type="entry name" value="X-over_junc_endoDNase_RuvC"/>
</dbReference>
<evidence type="ECO:0000256" key="4">
    <source>
        <dbReference type="ARBA" id="ARBA00022723"/>
    </source>
</evidence>
<comment type="catalytic activity">
    <reaction evidence="12 13">
        <text>Endonucleolytic cleavage at a junction such as a reciprocal single-stranded crossover between two homologous DNA duplexes (Holliday junction).</text>
        <dbReference type="EC" id="3.1.21.10"/>
    </reaction>
</comment>
<evidence type="ECO:0000256" key="7">
    <source>
        <dbReference type="ARBA" id="ARBA00022801"/>
    </source>
</evidence>
<feature type="active site" evidence="13">
    <location>
        <position position="71"/>
    </location>
</feature>
<reference evidence="15" key="1">
    <citation type="submission" date="2020-11" db="EMBL/GenBank/DDBJ databases">
        <authorList>
            <person name="Kim M.K."/>
        </authorList>
    </citation>
    <scope>NUCLEOTIDE SEQUENCE</scope>
    <source>
        <strain evidence="15">BT350</strain>
    </source>
</reference>
<dbReference type="InterPro" id="IPR020563">
    <property type="entry name" value="X-over_junc_endoDNase_Mg_BS"/>
</dbReference>
<comment type="function">
    <text evidence="13">The RuvA-RuvB-RuvC complex processes Holliday junction (HJ) DNA during genetic recombination and DNA repair. Endonuclease that resolves HJ intermediates. Cleaves cruciform DNA by making single-stranded nicks across the HJ at symmetrical positions within the homologous arms, yielding a 5'-phosphate and a 3'-hydroxyl group; requires a central core of homology in the junction. The consensus cleavage sequence is 5'-(A/T)TT(C/G)-3'. Cleavage occurs on the 3'-side of the TT dinucleotide at the point of strand exchange. HJ branch migration catalyzed by RuvA-RuvB allows RuvC to scan DNA until it finds its consensus sequence, where it cleaves and resolves the cruciform DNA.</text>
</comment>
<proteinExistence type="inferred from homology"/>
<evidence type="ECO:0000256" key="11">
    <source>
        <dbReference type="ARBA" id="ARBA00023204"/>
    </source>
</evidence>
<feature type="binding site" evidence="13">
    <location>
        <position position="11"/>
    </location>
    <ligand>
        <name>Mg(2+)</name>
        <dbReference type="ChEBI" id="CHEBI:18420"/>
        <label>1</label>
    </ligand>
</feature>
<dbReference type="Proteomes" id="UP000599312">
    <property type="component" value="Unassembled WGS sequence"/>
</dbReference>
<comment type="similarity">
    <text evidence="1 13">Belongs to the RuvC family.</text>
</comment>
<dbReference type="GO" id="GO:0008821">
    <property type="term" value="F:crossover junction DNA endonuclease activity"/>
    <property type="evidence" value="ECO:0007669"/>
    <property type="project" value="UniProtKB-UniRule"/>
</dbReference>
<keyword evidence="7 13" id="KW-0378">Hydrolase</keyword>
<dbReference type="AlphaFoldDB" id="A0A931FRR3"/>
<feature type="active site" evidence="13">
    <location>
        <position position="143"/>
    </location>
</feature>
<evidence type="ECO:0000313" key="15">
    <source>
        <dbReference type="EMBL" id="MBF9234818.1"/>
    </source>
</evidence>
<evidence type="ECO:0000313" key="16">
    <source>
        <dbReference type="Proteomes" id="UP000599312"/>
    </source>
</evidence>
<evidence type="ECO:0000256" key="13">
    <source>
        <dbReference type="HAMAP-Rule" id="MF_00034"/>
    </source>
</evidence>
<dbReference type="InterPro" id="IPR012337">
    <property type="entry name" value="RNaseH-like_sf"/>
</dbReference>
<dbReference type="EMBL" id="JADQDO010000008">
    <property type="protein sequence ID" value="MBF9234818.1"/>
    <property type="molecule type" value="Genomic_DNA"/>
</dbReference>
<keyword evidence="10 13" id="KW-0233">DNA recombination</keyword>
<comment type="cofactor">
    <cofactor evidence="13">
        <name>Mg(2+)</name>
        <dbReference type="ChEBI" id="CHEBI:18420"/>
    </cofactor>
    <text evidence="13">Binds 2 Mg(2+) ion per subunit.</text>
</comment>
<evidence type="ECO:0000256" key="6">
    <source>
        <dbReference type="ARBA" id="ARBA00022763"/>
    </source>
</evidence>
<comment type="subunit">
    <text evidence="13">Homodimer which binds Holliday junction (HJ) DNA. The HJ becomes 2-fold symmetrical on binding to RuvC with unstacked arms; it has a different conformation from HJ DNA in complex with RuvA. In the full resolvosome a probable DNA-RuvA(4)-RuvB(12)-RuvC(2) complex forms which resolves the HJ.</text>
</comment>
<dbReference type="GO" id="GO:0006310">
    <property type="term" value="P:DNA recombination"/>
    <property type="evidence" value="ECO:0007669"/>
    <property type="project" value="UniProtKB-UniRule"/>
</dbReference>
<dbReference type="EC" id="3.1.21.10" evidence="13 14"/>
<evidence type="ECO:0000256" key="9">
    <source>
        <dbReference type="ARBA" id="ARBA00023125"/>
    </source>
</evidence>
<keyword evidence="9 13" id="KW-0238">DNA-binding</keyword>
<organism evidence="15 16">
    <name type="scientific">Microvirga alba</name>
    <dbReference type="NCBI Taxonomy" id="2791025"/>
    <lineage>
        <taxon>Bacteria</taxon>
        <taxon>Pseudomonadati</taxon>
        <taxon>Pseudomonadota</taxon>
        <taxon>Alphaproteobacteria</taxon>
        <taxon>Hyphomicrobiales</taxon>
        <taxon>Methylobacteriaceae</taxon>
        <taxon>Microvirga</taxon>
    </lineage>
</organism>
<keyword evidence="4 13" id="KW-0479">Metal-binding</keyword>
<keyword evidence="8 13" id="KW-0460">Magnesium</keyword>
<dbReference type="GO" id="GO:0000287">
    <property type="term" value="F:magnesium ion binding"/>
    <property type="evidence" value="ECO:0007669"/>
    <property type="project" value="UniProtKB-UniRule"/>
</dbReference>
<comment type="subcellular location">
    <subcellularLocation>
        <location evidence="13">Cytoplasm</location>
    </subcellularLocation>
</comment>
<dbReference type="PROSITE" id="PS01321">
    <property type="entry name" value="RUVC"/>
    <property type="match status" value="1"/>
</dbReference>
<keyword evidence="16" id="KW-1185">Reference proteome</keyword>
<keyword evidence="11 13" id="KW-0234">DNA repair</keyword>
<dbReference type="InterPro" id="IPR036397">
    <property type="entry name" value="RNaseH_sf"/>
</dbReference>
<dbReference type="NCBIfam" id="TIGR00228">
    <property type="entry name" value="ruvC"/>
    <property type="match status" value="1"/>
</dbReference>
<evidence type="ECO:0000256" key="3">
    <source>
        <dbReference type="ARBA" id="ARBA00022722"/>
    </source>
</evidence>
<dbReference type="PANTHER" id="PTHR30194:SF3">
    <property type="entry name" value="CROSSOVER JUNCTION ENDODEOXYRIBONUCLEASE RUVC"/>
    <property type="match status" value="1"/>
</dbReference>
<dbReference type="HAMAP" id="MF_00034">
    <property type="entry name" value="RuvC"/>
    <property type="match status" value="1"/>
</dbReference>
<keyword evidence="2 13" id="KW-0963">Cytoplasm</keyword>
<evidence type="ECO:0000256" key="10">
    <source>
        <dbReference type="ARBA" id="ARBA00023172"/>
    </source>
</evidence>
<evidence type="ECO:0000256" key="2">
    <source>
        <dbReference type="ARBA" id="ARBA00022490"/>
    </source>
</evidence>
<dbReference type="Gene3D" id="3.30.420.10">
    <property type="entry name" value="Ribonuclease H-like superfamily/Ribonuclease H"/>
    <property type="match status" value="1"/>
</dbReference>
<name>A0A931FRR3_9HYPH</name>
<evidence type="ECO:0000256" key="12">
    <source>
        <dbReference type="ARBA" id="ARBA00029354"/>
    </source>
</evidence>
<evidence type="ECO:0000256" key="8">
    <source>
        <dbReference type="ARBA" id="ARBA00022842"/>
    </source>
</evidence>
<dbReference type="PRINTS" id="PR00696">
    <property type="entry name" value="RSOLVASERUVC"/>
</dbReference>
<dbReference type="FunFam" id="3.30.420.10:FF:000002">
    <property type="entry name" value="Crossover junction endodeoxyribonuclease RuvC"/>
    <property type="match status" value="1"/>
</dbReference>